<dbReference type="GO" id="GO:0006281">
    <property type="term" value="P:DNA repair"/>
    <property type="evidence" value="ECO:0007669"/>
    <property type="project" value="InterPro"/>
</dbReference>
<dbReference type="Gene3D" id="3.30.1330.70">
    <property type="entry name" value="Holliday junction resolvase RusA"/>
    <property type="match status" value="1"/>
</dbReference>
<evidence type="ECO:0000313" key="2">
    <source>
        <dbReference type="Proteomes" id="UP000436047"/>
    </source>
</evidence>
<proteinExistence type="predicted"/>
<sequence>MQEYKLILKGTLPGLNDYLRAERSFTRRGTKGHSCGNDMKQECQMLIANAIRLQLKRLMIHNPVFIRYSFYEPNRKRDLDNIAGVAHKFVQDSLVKCGVLENDGWDNITGFSDQFFLDRHNPRIEIVIQEEGE</sequence>
<accession>A0A6N7W7X2</accession>
<evidence type="ECO:0000313" key="1">
    <source>
        <dbReference type="EMBL" id="MSS91346.1"/>
    </source>
</evidence>
<dbReference type="GeneID" id="86056242"/>
<comment type="caution">
    <text evidence="1">The sequence shown here is derived from an EMBL/GenBank/DDBJ whole genome shotgun (WGS) entry which is preliminary data.</text>
</comment>
<dbReference type="RefSeq" id="WP_154467735.1">
    <property type="nucleotide sequence ID" value="NZ_JAXDZL010000202.1"/>
</dbReference>
<organism evidence="1 2">
    <name type="scientific">Eisenbergiella porci</name>
    <dbReference type="NCBI Taxonomy" id="2652274"/>
    <lineage>
        <taxon>Bacteria</taxon>
        <taxon>Bacillati</taxon>
        <taxon>Bacillota</taxon>
        <taxon>Clostridia</taxon>
        <taxon>Lachnospirales</taxon>
        <taxon>Lachnospiraceae</taxon>
        <taxon>Eisenbergiella</taxon>
    </lineage>
</organism>
<dbReference type="EMBL" id="VUMI01000063">
    <property type="protein sequence ID" value="MSS91346.1"/>
    <property type="molecule type" value="Genomic_DNA"/>
</dbReference>
<name>A0A6N7W7X2_9FIRM</name>
<dbReference type="GO" id="GO:0006310">
    <property type="term" value="P:DNA recombination"/>
    <property type="evidence" value="ECO:0007669"/>
    <property type="project" value="InterPro"/>
</dbReference>
<dbReference type="AlphaFoldDB" id="A0A6N7W7X2"/>
<keyword evidence="2" id="KW-1185">Reference proteome</keyword>
<dbReference type="InterPro" id="IPR036614">
    <property type="entry name" value="RusA-like_sf"/>
</dbReference>
<reference evidence="1 2" key="1">
    <citation type="submission" date="2019-08" db="EMBL/GenBank/DDBJ databases">
        <title>In-depth cultivation of the pig gut microbiome towards novel bacterial diversity and tailored functional studies.</title>
        <authorList>
            <person name="Wylensek D."/>
            <person name="Hitch T.C.A."/>
            <person name="Clavel T."/>
        </authorList>
    </citation>
    <scope>NUCLEOTIDE SEQUENCE [LARGE SCALE GENOMIC DNA]</scope>
    <source>
        <strain evidence="1 2">WCA-389-WT-23B</strain>
    </source>
</reference>
<dbReference type="Proteomes" id="UP000436047">
    <property type="component" value="Unassembled WGS sequence"/>
</dbReference>
<dbReference type="SUPFAM" id="SSF103084">
    <property type="entry name" value="Holliday junction resolvase RusA"/>
    <property type="match status" value="1"/>
</dbReference>
<protein>
    <submittedName>
        <fullName evidence="1">RusA family crossover junction endodeoxyribonuclease</fullName>
    </submittedName>
</protein>
<gene>
    <name evidence="1" type="ORF">FYJ45_24855</name>
</gene>
<dbReference type="GO" id="GO:0000287">
    <property type="term" value="F:magnesium ion binding"/>
    <property type="evidence" value="ECO:0007669"/>
    <property type="project" value="InterPro"/>
</dbReference>